<feature type="domain" description="YprB ribonuclease H-like" evidence="1">
    <location>
        <begin position="326"/>
        <end position="490"/>
    </location>
</feature>
<accession>A0A381QSC4</accession>
<dbReference type="SUPFAM" id="SSF47794">
    <property type="entry name" value="Rad51 N-terminal domain-like"/>
    <property type="match status" value="1"/>
</dbReference>
<proteinExistence type="predicted"/>
<dbReference type="SUPFAM" id="SSF53098">
    <property type="entry name" value="Ribonuclease H-like"/>
    <property type="match status" value="1"/>
</dbReference>
<dbReference type="NCBIfam" id="TIGR03491">
    <property type="entry name" value="TM0106 family RecB-like putative nuclease"/>
    <property type="match status" value="1"/>
</dbReference>
<dbReference type="EMBL" id="UINC01001499">
    <property type="protein sequence ID" value="SUZ82271.1"/>
    <property type="molecule type" value="Genomic_DNA"/>
</dbReference>
<dbReference type="InterPro" id="IPR019993">
    <property type="entry name" value="RecB_nuclease_TM0106_put"/>
</dbReference>
<evidence type="ECO:0000259" key="1">
    <source>
        <dbReference type="Pfam" id="PF13482"/>
    </source>
</evidence>
<name>A0A381QSC4_9ZZZZ</name>
<dbReference type="Pfam" id="PF14520">
    <property type="entry name" value="HHH_5"/>
    <property type="match status" value="1"/>
</dbReference>
<organism evidence="2">
    <name type="scientific">marine metagenome</name>
    <dbReference type="NCBI Taxonomy" id="408172"/>
    <lineage>
        <taxon>unclassified sequences</taxon>
        <taxon>metagenomes</taxon>
        <taxon>ecological metagenomes</taxon>
    </lineage>
</organism>
<dbReference type="InterPro" id="IPR038720">
    <property type="entry name" value="YprB_RNase_H-like_dom"/>
</dbReference>
<dbReference type="Pfam" id="PF13482">
    <property type="entry name" value="RNase_H_2"/>
    <property type="match status" value="1"/>
</dbReference>
<dbReference type="AlphaFoldDB" id="A0A381QSC4"/>
<dbReference type="Gene3D" id="1.10.150.20">
    <property type="entry name" value="5' to 3' exonuclease, C-terminal subdomain"/>
    <property type="match status" value="1"/>
</dbReference>
<protein>
    <recommendedName>
        <fullName evidence="1">YprB ribonuclease H-like domain-containing protein</fullName>
    </recommendedName>
</protein>
<gene>
    <name evidence="2" type="ORF">METZ01_LOCUS35125</name>
</gene>
<dbReference type="InterPro" id="IPR010995">
    <property type="entry name" value="DNA_repair_Rad51/TF_NusA_a-hlx"/>
</dbReference>
<sequence length="495" mass="55867">MNVEEIYRQFTDGTSSGAVRAGWVERYLESAITFWCNLHAPPDVRDPMNDQMQHIFDIGNNHQDRVSDRLYSGGVQAVFTTEEEGFRQTLDFMSSGSAFIKDMPLVCWPQGLTGRPDVLERVDDVPSVFGDFSYRVLEIKSARRLRESQILQGALYNRVLGLVQGYEPPVFQMVNGDMDLILVDMVEYDLLLDRVLAEVREIMAGKPVDFCYGVAGWPWTSYVDSQAVAANDVSLIVGVGESVRTDLVEAGYTTLESIAKANETELVKVKRIGAHTAKKMVVSAQAIQEQKPLSRGELDEVRHGKTEVFFDFEGANEYSQGQDDFDGMGMVNYLIGAVHRTAGGEARYHAFFADSFDQEGQNLKEYLEWAAALDDPVFYHWHHYEKTHLTKMIERYGTDPEMATRVLDRLEDLSPWATKGYAFPAYGEGLKAIAKCLGFKWQQDDVSGIGSMDLYVKYVDSGGTDKASKDKIITYNEDDCFATMHIYDWVMAQQR</sequence>
<dbReference type="InterPro" id="IPR012337">
    <property type="entry name" value="RNaseH-like_sf"/>
</dbReference>
<dbReference type="GO" id="GO:0000166">
    <property type="term" value="F:nucleotide binding"/>
    <property type="evidence" value="ECO:0007669"/>
    <property type="project" value="InterPro"/>
</dbReference>
<evidence type="ECO:0000313" key="2">
    <source>
        <dbReference type="EMBL" id="SUZ82271.1"/>
    </source>
</evidence>
<reference evidence="2" key="1">
    <citation type="submission" date="2018-05" db="EMBL/GenBank/DDBJ databases">
        <authorList>
            <person name="Lanie J.A."/>
            <person name="Ng W.-L."/>
            <person name="Kazmierczak K.M."/>
            <person name="Andrzejewski T.M."/>
            <person name="Davidsen T.M."/>
            <person name="Wayne K.J."/>
            <person name="Tettelin H."/>
            <person name="Glass J.I."/>
            <person name="Rusch D."/>
            <person name="Podicherti R."/>
            <person name="Tsui H.-C.T."/>
            <person name="Winkler M.E."/>
        </authorList>
    </citation>
    <scope>NUCLEOTIDE SEQUENCE</scope>
</reference>